<sequence>MIRTAADITAADVTAIFYLFNHSIPDLQQERTYTASAAVTSVWKRQWHVSAHQKKDIWRAIAKDARTLGVHQRRSTHCRKRWEDICRWSKKTAEAQLGMATQCGRGAGRTMTPLMFRILAVAYPELDGRLRASQQTPGASSGGGTGAPEHEGAASHIAMEGHTTDSEYTSGTEGEGSFTAVTGSATSDTDSSSDGSYLVVAAPSRYVEGTRAASVTRSQSTASPPPVKHQKLDSARRERVKTPAGKAAHKGPRGSVESAVTPLKVGKKSSKSGKSSTAEKAAILPAGQGATASPIITGPETTARVSAQEGSTIVTGLETTARVVRRPLPGSVPRRAAESSLVRRPRPESVPRRAPAAQPRWAMRDRHGTLRCTGQRQQSQAPLNRASTAEQGKDHHGKHR</sequence>
<feature type="compositionally biased region" description="Polar residues" evidence="1">
    <location>
        <begin position="372"/>
        <end position="390"/>
    </location>
</feature>
<protein>
    <recommendedName>
        <fullName evidence="4">Myb-like domain-containing protein</fullName>
    </recommendedName>
</protein>
<accession>A0AAV7VMN8</accession>
<feature type="region of interest" description="Disordered" evidence="1">
    <location>
        <begin position="324"/>
        <end position="400"/>
    </location>
</feature>
<evidence type="ECO:0008006" key="4">
    <source>
        <dbReference type="Google" id="ProtNLM"/>
    </source>
</evidence>
<evidence type="ECO:0000256" key="1">
    <source>
        <dbReference type="SAM" id="MobiDB-lite"/>
    </source>
</evidence>
<dbReference type="EMBL" id="JANPWB010000003">
    <property type="protein sequence ID" value="KAJ1201593.1"/>
    <property type="molecule type" value="Genomic_DNA"/>
</dbReference>
<feature type="region of interest" description="Disordered" evidence="1">
    <location>
        <begin position="131"/>
        <end position="151"/>
    </location>
</feature>
<evidence type="ECO:0000313" key="3">
    <source>
        <dbReference type="Proteomes" id="UP001066276"/>
    </source>
</evidence>
<comment type="caution">
    <text evidence="2">The sequence shown here is derived from an EMBL/GenBank/DDBJ whole genome shotgun (WGS) entry which is preliminary data.</text>
</comment>
<name>A0AAV7VMN8_PLEWA</name>
<reference evidence="2" key="1">
    <citation type="journal article" date="2022" name="bioRxiv">
        <title>Sequencing and chromosome-scale assembly of the giantPleurodeles waltlgenome.</title>
        <authorList>
            <person name="Brown T."/>
            <person name="Elewa A."/>
            <person name="Iarovenko S."/>
            <person name="Subramanian E."/>
            <person name="Araus A.J."/>
            <person name="Petzold A."/>
            <person name="Susuki M."/>
            <person name="Suzuki K.-i.T."/>
            <person name="Hayashi T."/>
            <person name="Toyoda A."/>
            <person name="Oliveira C."/>
            <person name="Osipova E."/>
            <person name="Leigh N.D."/>
            <person name="Simon A."/>
            <person name="Yun M.H."/>
        </authorList>
    </citation>
    <scope>NUCLEOTIDE SEQUENCE</scope>
    <source>
        <strain evidence="2">20211129_DDA</strain>
        <tissue evidence="2">Liver</tissue>
    </source>
</reference>
<evidence type="ECO:0000313" key="2">
    <source>
        <dbReference type="EMBL" id="KAJ1201593.1"/>
    </source>
</evidence>
<feature type="compositionally biased region" description="Low complexity" evidence="1">
    <location>
        <begin position="182"/>
        <end position="196"/>
    </location>
</feature>
<dbReference type="Proteomes" id="UP001066276">
    <property type="component" value="Chromosome 2_1"/>
</dbReference>
<feature type="region of interest" description="Disordered" evidence="1">
    <location>
        <begin position="209"/>
        <end position="285"/>
    </location>
</feature>
<feature type="compositionally biased region" description="Polar residues" evidence="1">
    <location>
        <begin position="213"/>
        <end position="222"/>
    </location>
</feature>
<keyword evidence="3" id="KW-1185">Reference proteome</keyword>
<feature type="compositionally biased region" description="Basic and acidic residues" evidence="1">
    <location>
        <begin position="230"/>
        <end position="241"/>
    </location>
</feature>
<dbReference type="AlphaFoldDB" id="A0AAV7VMN8"/>
<proteinExistence type="predicted"/>
<feature type="region of interest" description="Disordered" evidence="1">
    <location>
        <begin position="164"/>
        <end position="196"/>
    </location>
</feature>
<gene>
    <name evidence="2" type="ORF">NDU88_005400</name>
</gene>
<organism evidence="2 3">
    <name type="scientific">Pleurodeles waltl</name>
    <name type="common">Iberian ribbed newt</name>
    <dbReference type="NCBI Taxonomy" id="8319"/>
    <lineage>
        <taxon>Eukaryota</taxon>
        <taxon>Metazoa</taxon>
        <taxon>Chordata</taxon>
        <taxon>Craniata</taxon>
        <taxon>Vertebrata</taxon>
        <taxon>Euteleostomi</taxon>
        <taxon>Amphibia</taxon>
        <taxon>Batrachia</taxon>
        <taxon>Caudata</taxon>
        <taxon>Salamandroidea</taxon>
        <taxon>Salamandridae</taxon>
        <taxon>Pleurodelinae</taxon>
        <taxon>Pleurodeles</taxon>
    </lineage>
</organism>